<proteinExistence type="predicted"/>
<keyword evidence="2" id="KW-1185">Reference proteome</keyword>
<sequence>MDIWENASLTEKGADLHNRLINGKTLKITKVKTGAGKVPVMYLRQQTEVTNPMQELTLQPATISDDNIIIPVLLENIGLTESYELWQVGFYAEDPDEGEILYCIAQAAKGKDIPTEHESPGYSIVWNFHFKNSEENPFELNITPAGLVSMETLKKHTSDVNIHVTQEEKNAFYDKYTRSEVDNKFAALETNIDWKEAVDTYTDIMEMYPKPQDGWTVNVKDTDYTYRYNGTDWIAISSNAIPKATPALDGLMSKEQAVSLNKLEQAVGSLQNLTTSEKQNLVGAVNEVKSEVVQLNSAFKNYQFLGRIENYSTSEKEYNNIDWNSYVFLIVAWGSYGNIHQTIFYPSDYLTQTSSTQRLIIGGDEVQIYKKDLTSLYVRATKTNVNNKVTIWGYIHK</sequence>
<reference evidence="1 2" key="1">
    <citation type="submission" date="2019-05" db="EMBL/GenBank/DDBJ databases">
        <title>Complete genome sequencing of Anaerostipes rhamnosivorans.</title>
        <authorList>
            <person name="Bui T.P.N."/>
            <person name="de Vos W.M."/>
        </authorList>
    </citation>
    <scope>NUCLEOTIDE SEQUENCE [LARGE SCALE GENOMIC DNA]</scope>
    <source>
        <strain evidence="1 2">1y2</strain>
    </source>
</reference>
<organism evidence="1 2">
    <name type="scientific">Anaerostipes rhamnosivorans</name>
    <dbReference type="NCBI Taxonomy" id="1229621"/>
    <lineage>
        <taxon>Bacteria</taxon>
        <taxon>Bacillati</taxon>
        <taxon>Bacillota</taxon>
        <taxon>Clostridia</taxon>
        <taxon>Lachnospirales</taxon>
        <taxon>Lachnospiraceae</taxon>
        <taxon>Anaerostipes</taxon>
    </lineage>
</organism>
<dbReference type="EMBL" id="CP040058">
    <property type="protein sequence ID" value="QCP36398.1"/>
    <property type="molecule type" value="Genomic_DNA"/>
</dbReference>
<protein>
    <recommendedName>
        <fullName evidence="3">Tail fiber protein</fullName>
    </recommendedName>
</protein>
<gene>
    <name evidence="1" type="ORF">AR1Y2_2944</name>
</gene>
<dbReference type="AlphaFoldDB" id="A0A4P8IF25"/>
<evidence type="ECO:0000313" key="1">
    <source>
        <dbReference type="EMBL" id="QCP36398.1"/>
    </source>
</evidence>
<dbReference type="KEGG" id="arf:AR1Y2_2944"/>
<dbReference type="RefSeq" id="WP_175403672.1">
    <property type="nucleotide sequence ID" value="NZ_CP040058.1"/>
</dbReference>
<evidence type="ECO:0000313" key="2">
    <source>
        <dbReference type="Proteomes" id="UP000298653"/>
    </source>
</evidence>
<evidence type="ECO:0008006" key="3">
    <source>
        <dbReference type="Google" id="ProtNLM"/>
    </source>
</evidence>
<accession>A0A4P8IF25</accession>
<name>A0A4P8IF25_9FIRM</name>
<dbReference type="Proteomes" id="UP000298653">
    <property type="component" value="Chromosome"/>
</dbReference>